<dbReference type="OrthoDB" id="9803969at2"/>
<accession>A0A517DX72</accession>
<dbReference type="Gene3D" id="3.20.70.20">
    <property type="match status" value="1"/>
</dbReference>
<dbReference type="InterPro" id="IPR004184">
    <property type="entry name" value="PFL_dom"/>
</dbReference>
<dbReference type="RefSeq" id="WP_144351383.1">
    <property type="nucleotide sequence ID" value="NZ_CP036259.1"/>
</dbReference>
<evidence type="ECO:0000259" key="5">
    <source>
        <dbReference type="PROSITE" id="PS51554"/>
    </source>
</evidence>
<evidence type="ECO:0000256" key="3">
    <source>
        <dbReference type="PROSITE-ProRule" id="PRU00493"/>
    </source>
</evidence>
<dbReference type="Proteomes" id="UP000320776">
    <property type="component" value="Chromosome"/>
</dbReference>
<dbReference type="PROSITE" id="PS51149">
    <property type="entry name" value="GLY_RADICAL_2"/>
    <property type="match status" value="1"/>
</dbReference>
<evidence type="ECO:0000313" key="6">
    <source>
        <dbReference type="EMBL" id="QDR81954.1"/>
    </source>
</evidence>
<feature type="domain" description="PFL" evidence="5">
    <location>
        <begin position="1"/>
        <end position="499"/>
    </location>
</feature>
<dbReference type="PANTHER" id="PTHR43641:SF2">
    <property type="entry name" value="DEHYDRATASE YBIW-RELATED"/>
    <property type="match status" value="1"/>
</dbReference>
<evidence type="ECO:0000259" key="4">
    <source>
        <dbReference type="PROSITE" id="PS51149"/>
    </source>
</evidence>
<evidence type="ECO:0000313" key="7">
    <source>
        <dbReference type="Proteomes" id="UP000320776"/>
    </source>
</evidence>
<sequence length="626" mass="71315">MQSASELFKTMCRDVAITLNDNEFVYFLDFSHLMDASRGYNFGNLTPDYSRFLKSGLSQLKYADNDCSNKFCVDYNSVTDSICMLITRICDELIRQQPHNYAAKLKWFQHMVDHPATNFREALQRILFLNQIIWQSNHRLVGLGGLDSLLIDYFNQDIENGRLSKEDALSIVENFFHILHENYRDKSNMLLGDTGQIIVLGKSDKQGGYIYNDLTLLFIQALERVQLPDPKILLRVNRNTPRNVLETAVKCIATGIGAPLLSNDGVILPQLTRFGIPLSDALDYTTSACWEPLIGGKDTSLNNMTTLNFMRSLNNLFMRDPLTKIDTFEEFKKRYFTYLAWNLNAVKRVIGMQRLQYDPVLSVFMEGCFESKKDVSHGGAVYHNVGITTVALANVVNALLNIKDAVFEKKTASLISIKKMIVTDFADMEDWISMLKSRVNKYGNDDNEIITLTNEITRFVSAETESFVTYLGGKMKFGLSAPTYIDAAKDFPASFDGRRKGEPFKVHISNEESTAYTEVVNFASALDYGDNRFNGNVVDFMITPDFINNNFDKFVDFIALSIENGFFQMQMNVVSSEKLIAARERPEKYSNLIVRVWGFSAYFNDLPEEYKDVLIERALKNERKAG</sequence>
<dbReference type="Pfam" id="PF02901">
    <property type="entry name" value="PFL-like"/>
    <property type="match status" value="1"/>
</dbReference>
<protein>
    <submittedName>
        <fullName evidence="6">Choline trimethylamine-lyase</fullName>
        <ecNumber evidence="6">4.3.99.4</ecNumber>
    </submittedName>
</protein>
<dbReference type="EMBL" id="CP036259">
    <property type="protein sequence ID" value="QDR81954.1"/>
    <property type="molecule type" value="Genomic_DNA"/>
</dbReference>
<evidence type="ECO:0000256" key="1">
    <source>
        <dbReference type="ARBA" id="ARBA00022818"/>
    </source>
</evidence>
<dbReference type="Pfam" id="PF01228">
    <property type="entry name" value="Gly_radical"/>
    <property type="match status" value="1"/>
</dbReference>
<dbReference type="GO" id="GO:0005829">
    <property type="term" value="C:cytosol"/>
    <property type="evidence" value="ECO:0007669"/>
    <property type="project" value="TreeGrafter"/>
</dbReference>
<organism evidence="6 7">
    <name type="scientific">Sporomusa termitida</name>
    <dbReference type="NCBI Taxonomy" id="2377"/>
    <lineage>
        <taxon>Bacteria</taxon>
        <taxon>Bacillati</taxon>
        <taxon>Bacillota</taxon>
        <taxon>Negativicutes</taxon>
        <taxon>Selenomonadales</taxon>
        <taxon>Sporomusaceae</taxon>
        <taxon>Sporomusa</taxon>
    </lineage>
</organism>
<dbReference type="PANTHER" id="PTHR43641">
    <property type="entry name" value="FORMATE ACETYLTRANSFERASE 3-RELATED"/>
    <property type="match status" value="1"/>
</dbReference>
<feature type="modified residue" description="Glycine radical" evidence="3">
    <location>
        <position position="598"/>
    </location>
</feature>
<keyword evidence="1 3" id="KW-0556">Organic radical</keyword>
<dbReference type="SUPFAM" id="SSF51998">
    <property type="entry name" value="PFL-like glycyl radical enzymes"/>
    <property type="match status" value="1"/>
</dbReference>
<gene>
    <name evidence="6" type="primary">cutC_4</name>
    <name evidence="6" type="ORF">SPTER_33740</name>
</gene>
<proteinExistence type="predicted"/>
<dbReference type="GO" id="GO:0120525">
    <property type="term" value="F:choline trimethylamine lyase activity"/>
    <property type="evidence" value="ECO:0007669"/>
    <property type="project" value="UniProtKB-EC"/>
</dbReference>
<feature type="domain" description="Glycine radical" evidence="4">
    <location>
        <begin position="503"/>
        <end position="623"/>
    </location>
</feature>
<dbReference type="InterPro" id="IPR051215">
    <property type="entry name" value="GRE"/>
</dbReference>
<dbReference type="InterPro" id="IPR001150">
    <property type="entry name" value="Gly_radical"/>
</dbReference>
<keyword evidence="7" id="KW-1185">Reference proteome</keyword>
<dbReference type="EC" id="4.3.99.4" evidence="6"/>
<name>A0A517DX72_9FIRM</name>
<dbReference type="AlphaFoldDB" id="A0A517DX72"/>
<evidence type="ECO:0000256" key="2">
    <source>
        <dbReference type="ARBA" id="ARBA00023239"/>
    </source>
</evidence>
<reference evidence="6 7" key="1">
    <citation type="submission" date="2019-02" db="EMBL/GenBank/DDBJ databases">
        <title>Closed genome of Sporomusa termitida DSM 4440.</title>
        <authorList>
            <person name="Poehlein A."/>
            <person name="Daniel R."/>
        </authorList>
    </citation>
    <scope>NUCLEOTIDE SEQUENCE [LARGE SCALE GENOMIC DNA]</scope>
    <source>
        <strain evidence="6 7">DSM 4440</strain>
    </source>
</reference>
<dbReference type="PROSITE" id="PS51554">
    <property type="entry name" value="PFL"/>
    <property type="match status" value="1"/>
</dbReference>
<dbReference type="KEGG" id="sted:SPTER_33740"/>
<keyword evidence="2 6" id="KW-0456">Lyase</keyword>